<dbReference type="RefSeq" id="WP_045460473.1">
    <property type="nucleotide sequence ID" value="NZ_BBLT01000002.1"/>
</dbReference>
<dbReference type="PANTHER" id="PTHR30349:SF64">
    <property type="entry name" value="PROPHAGE INTEGRASE INTD-RELATED"/>
    <property type="match status" value="1"/>
</dbReference>
<dbReference type="Gene3D" id="1.10.443.10">
    <property type="entry name" value="Intergrase catalytic core"/>
    <property type="match status" value="1"/>
</dbReference>
<protein>
    <submittedName>
        <fullName evidence="8">Site-specific recombinase XerD</fullName>
    </submittedName>
</protein>
<name>A0A098LDV8_9BACT</name>
<dbReference type="OrthoDB" id="1493636at2"/>
<dbReference type="GO" id="GO:0006310">
    <property type="term" value="P:DNA recombination"/>
    <property type="evidence" value="ECO:0007669"/>
    <property type="project" value="UniProtKB-KW"/>
</dbReference>
<comment type="caution">
    <text evidence="8">The sequence shown here is derived from an EMBL/GenBank/DDBJ whole genome shotgun (WGS) entry which is preliminary data.</text>
</comment>
<feature type="domain" description="Tyr recombinase" evidence="6">
    <location>
        <begin position="222"/>
        <end position="410"/>
    </location>
</feature>
<dbReference type="InterPro" id="IPR010998">
    <property type="entry name" value="Integrase_recombinase_N"/>
</dbReference>
<evidence type="ECO:0000313" key="9">
    <source>
        <dbReference type="Proteomes" id="UP000030185"/>
    </source>
</evidence>
<dbReference type="EMBL" id="BBLT01000002">
    <property type="protein sequence ID" value="GAL84243.1"/>
    <property type="molecule type" value="Genomic_DNA"/>
</dbReference>
<dbReference type="PROSITE" id="PS51900">
    <property type="entry name" value="CB"/>
    <property type="match status" value="1"/>
</dbReference>
<comment type="similarity">
    <text evidence="1">Belongs to the 'phage' integrase family.</text>
</comment>
<organism evidence="8 9">
    <name type="scientific">Sporocytophaga myxococcoides</name>
    <dbReference type="NCBI Taxonomy" id="153721"/>
    <lineage>
        <taxon>Bacteria</taxon>
        <taxon>Pseudomonadati</taxon>
        <taxon>Bacteroidota</taxon>
        <taxon>Cytophagia</taxon>
        <taxon>Cytophagales</taxon>
        <taxon>Cytophagaceae</taxon>
        <taxon>Sporocytophaga</taxon>
    </lineage>
</organism>
<evidence type="ECO:0000256" key="3">
    <source>
        <dbReference type="ARBA" id="ARBA00023125"/>
    </source>
</evidence>
<dbReference type="InterPro" id="IPR011010">
    <property type="entry name" value="DNA_brk_join_enz"/>
</dbReference>
<dbReference type="SUPFAM" id="SSF56349">
    <property type="entry name" value="DNA breaking-rejoining enzymes"/>
    <property type="match status" value="1"/>
</dbReference>
<dbReference type="InterPro" id="IPR044068">
    <property type="entry name" value="CB"/>
</dbReference>
<keyword evidence="4" id="KW-0233">DNA recombination</keyword>
<dbReference type="Pfam" id="PF13102">
    <property type="entry name" value="Phage_int_SAM_5"/>
    <property type="match status" value="1"/>
</dbReference>
<evidence type="ECO:0000256" key="2">
    <source>
        <dbReference type="ARBA" id="ARBA00022908"/>
    </source>
</evidence>
<dbReference type="Gene3D" id="1.10.150.130">
    <property type="match status" value="1"/>
</dbReference>
<evidence type="ECO:0000259" key="7">
    <source>
        <dbReference type="PROSITE" id="PS51900"/>
    </source>
</evidence>
<evidence type="ECO:0000259" key="6">
    <source>
        <dbReference type="PROSITE" id="PS51898"/>
    </source>
</evidence>
<evidence type="ECO:0000256" key="5">
    <source>
        <dbReference type="PROSITE-ProRule" id="PRU01248"/>
    </source>
</evidence>
<dbReference type="PROSITE" id="PS51898">
    <property type="entry name" value="TYR_RECOMBINASE"/>
    <property type="match status" value="1"/>
</dbReference>
<dbReference type="Pfam" id="PF00589">
    <property type="entry name" value="Phage_integrase"/>
    <property type="match status" value="1"/>
</dbReference>
<evidence type="ECO:0000256" key="4">
    <source>
        <dbReference type="ARBA" id="ARBA00023172"/>
    </source>
</evidence>
<keyword evidence="2" id="KW-0229">DNA integration</keyword>
<feature type="domain" description="Core-binding (CB)" evidence="7">
    <location>
        <begin position="116"/>
        <end position="202"/>
    </location>
</feature>
<dbReference type="InterPro" id="IPR025269">
    <property type="entry name" value="SAM-like_dom"/>
</dbReference>
<dbReference type="PANTHER" id="PTHR30349">
    <property type="entry name" value="PHAGE INTEGRASE-RELATED"/>
    <property type="match status" value="1"/>
</dbReference>
<dbReference type="InterPro" id="IPR013762">
    <property type="entry name" value="Integrase-like_cat_sf"/>
</dbReference>
<evidence type="ECO:0000313" key="8">
    <source>
        <dbReference type="EMBL" id="GAL84243.1"/>
    </source>
</evidence>
<keyword evidence="3 5" id="KW-0238">DNA-binding</keyword>
<evidence type="ECO:0000256" key="1">
    <source>
        <dbReference type="ARBA" id="ARBA00008857"/>
    </source>
</evidence>
<dbReference type="InterPro" id="IPR050090">
    <property type="entry name" value="Tyrosine_recombinase_XerCD"/>
</dbReference>
<dbReference type="AlphaFoldDB" id="A0A098LDV8"/>
<proteinExistence type="inferred from homology"/>
<keyword evidence="9" id="KW-1185">Reference proteome</keyword>
<reference evidence="8 9" key="1">
    <citation type="submission" date="2014-09" db="EMBL/GenBank/DDBJ databases">
        <title>Sporocytophaga myxococcoides PG-01 genome sequencing.</title>
        <authorList>
            <person name="Liu L."/>
            <person name="Gao P.J."/>
            <person name="Chen G.J."/>
            <person name="Wang L.S."/>
        </authorList>
    </citation>
    <scope>NUCLEOTIDE SEQUENCE [LARGE SCALE GENOMIC DNA]</scope>
    <source>
        <strain evidence="8 9">PG-01</strain>
    </source>
</reference>
<gene>
    <name evidence="8" type="ORF">MYP_1471</name>
</gene>
<sequence length="412" mass="47775">MATIKIIIRKENGKIRINSKGESAIFIQYGHLGKSILFPTSIKVDPHFLKFNNKDLDQREPIRKSLPGYSVKNSNIRKLAQEIDHIKDRLINQDIVPTVEEVRRIYNQKHKPEEIKDFFTVYEEFINENRAVKAGNTIKQYITSFNHLKDFQKFSKDKIRFEKIDLRFYDKYLNYLITEKNLANNTVGTQIKDLKAFLNYIKKRGISVSTDVNEFKVLREKPTIIYLSQKELSHLYNFDFKGNQKLERARDLFCLQAATGLRISDLFRLGKEHIQENTIRLKAHKTKTDVLVPLTPISSGILSKYNYDLPLISEQKQNENIKLACYEAGLKRKLEIAEYKGGRKEYRTAFLFELITSHVAIKSFISHAIEKGLSPAVVAKITGKTTKILLQNYYSTHDTVVKTEMEKAFGSV</sequence>
<dbReference type="Proteomes" id="UP000030185">
    <property type="component" value="Unassembled WGS sequence"/>
</dbReference>
<dbReference type="eggNOG" id="COG4974">
    <property type="taxonomic scope" value="Bacteria"/>
</dbReference>
<dbReference type="InterPro" id="IPR002104">
    <property type="entry name" value="Integrase_catalytic"/>
</dbReference>
<accession>A0A098LDV8</accession>
<dbReference type="GO" id="GO:0003677">
    <property type="term" value="F:DNA binding"/>
    <property type="evidence" value="ECO:0007669"/>
    <property type="project" value="UniProtKB-UniRule"/>
</dbReference>
<dbReference type="STRING" id="153721.MYP_1471"/>
<dbReference type="GO" id="GO:0015074">
    <property type="term" value="P:DNA integration"/>
    <property type="evidence" value="ECO:0007669"/>
    <property type="project" value="UniProtKB-KW"/>
</dbReference>